<dbReference type="InterPro" id="IPR007367">
    <property type="entry name" value="DUF433"/>
</dbReference>
<dbReference type="AlphaFoldDB" id="A0A6J4LV55"/>
<evidence type="ECO:0000313" key="1">
    <source>
        <dbReference type="EMBL" id="CAA9342668.1"/>
    </source>
</evidence>
<sequence>MALTVEPQPIPLTTTPEGVVRITGTRVPLETVVRAFYAGATPEEIAQDFPTVTLAQVYAVLAYYLAHRVEVDAYVAERTTVSAVARAAHEARFNPIGVRARLLARQSTVEDAA</sequence>
<evidence type="ECO:0008006" key="2">
    <source>
        <dbReference type="Google" id="ProtNLM"/>
    </source>
</evidence>
<dbReference type="Pfam" id="PF04255">
    <property type="entry name" value="DUF433"/>
    <property type="match status" value="1"/>
</dbReference>
<dbReference type="Gene3D" id="1.10.10.10">
    <property type="entry name" value="Winged helix-like DNA-binding domain superfamily/Winged helix DNA-binding domain"/>
    <property type="match status" value="1"/>
</dbReference>
<dbReference type="InterPro" id="IPR036388">
    <property type="entry name" value="WH-like_DNA-bd_sf"/>
</dbReference>
<protein>
    <recommendedName>
        <fullName evidence="2">DUF433 domain-containing protein</fullName>
    </recommendedName>
</protein>
<dbReference type="InterPro" id="IPR009057">
    <property type="entry name" value="Homeodomain-like_sf"/>
</dbReference>
<proteinExistence type="predicted"/>
<dbReference type="SUPFAM" id="SSF46689">
    <property type="entry name" value="Homeodomain-like"/>
    <property type="match status" value="1"/>
</dbReference>
<reference evidence="1" key="1">
    <citation type="submission" date="2020-02" db="EMBL/GenBank/DDBJ databases">
        <authorList>
            <person name="Meier V. D."/>
        </authorList>
    </citation>
    <scope>NUCLEOTIDE SEQUENCE</scope>
    <source>
        <strain evidence="1">AVDCRST_MAG93</strain>
    </source>
</reference>
<name>A0A6J4LV55_9CHLR</name>
<accession>A0A6J4LV55</accession>
<dbReference type="PANTHER" id="PTHR34849:SF1">
    <property type="entry name" value="SLR0770 PROTEIN"/>
    <property type="match status" value="1"/>
</dbReference>
<dbReference type="EMBL" id="CADCTR010002266">
    <property type="protein sequence ID" value="CAA9342668.1"/>
    <property type="molecule type" value="Genomic_DNA"/>
</dbReference>
<dbReference type="PANTHER" id="PTHR34849">
    <property type="entry name" value="SSL5025 PROTEIN"/>
    <property type="match status" value="1"/>
</dbReference>
<organism evidence="1">
    <name type="scientific">uncultured Chloroflexia bacterium</name>
    <dbReference type="NCBI Taxonomy" id="1672391"/>
    <lineage>
        <taxon>Bacteria</taxon>
        <taxon>Bacillati</taxon>
        <taxon>Chloroflexota</taxon>
        <taxon>Chloroflexia</taxon>
        <taxon>environmental samples</taxon>
    </lineage>
</organism>
<gene>
    <name evidence="1" type="ORF">AVDCRST_MAG93-6724</name>
</gene>